<evidence type="ECO:0000313" key="3">
    <source>
        <dbReference type="EMBL" id="QPQ55926.1"/>
    </source>
</evidence>
<feature type="signal peptide" evidence="1">
    <location>
        <begin position="1"/>
        <end position="23"/>
    </location>
</feature>
<accession>A0A7T2GL88</accession>
<protein>
    <submittedName>
        <fullName evidence="3">DUF4136 domain-containing protein</fullName>
    </submittedName>
</protein>
<feature type="chain" id="PRO_5032638732" evidence="1">
    <location>
        <begin position="24"/>
        <end position="220"/>
    </location>
</feature>
<dbReference type="EMBL" id="CP065592">
    <property type="protein sequence ID" value="QPQ55926.1"/>
    <property type="molecule type" value="Genomic_DNA"/>
</dbReference>
<proteinExistence type="predicted"/>
<evidence type="ECO:0000256" key="1">
    <source>
        <dbReference type="SAM" id="SignalP"/>
    </source>
</evidence>
<feature type="domain" description="DUF4136" evidence="2">
    <location>
        <begin position="41"/>
        <end position="203"/>
    </location>
</feature>
<name>A0A7T2GL88_9SPHN</name>
<dbReference type="AlphaFoldDB" id="A0A7T2GL88"/>
<evidence type="ECO:0000313" key="4">
    <source>
        <dbReference type="Proteomes" id="UP000594873"/>
    </source>
</evidence>
<dbReference type="InterPro" id="IPR025411">
    <property type="entry name" value="DUF4136"/>
</dbReference>
<dbReference type="Pfam" id="PF13590">
    <property type="entry name" value="DUF4136"/>
    <property type="match status" value="1"/>
</dbReference>
<dbReference type="KEGG" id="sflv:IC614_04915"/>
<gene>
    <name evidence="3" type="ORF">IC614_04915</name>
</gene>
<dbReference type="Gene3D" id="3.30.160.670">
    <property type="match status" value="1"/>
</dbReference>
<sequence>MSFSKKIFAVAASAAFLTLGGCATGFPAQVSRFQAMPAPQGESFVIQAADPDKRGGLEFSQYAGLVRRHLTAQGYSEAASPAQATFVVELDYGVDNGRQQVATRPSLGYGAGWGHPYYSRFGYFGHRYRSPFYYGWRDPFWGDPFDREVYSYTVYTSYLDMDIKRTAGGEPLFEGTAKARSRTDQLQTLVPNLVEAMFTNFPGRSGEVVRITVPTERTRG</sequence>
<evidence type="ECO:0000259" key="2">
    <source>
        <dbReference type="Pfam" id="PF13590"/>
    </source>
</evidence>
<dbReference type="RefSeq" id="WP_200972787.1">
    <property type="nucleotide sequence ID" value="NZ_CP065592.1"/>
</dbReference>
<organism evidence="3 4">
    <name type="scientific">Allosphingosinicella flava</name>
    <dbReference type="NCBI Taxonomy" id="2771430"/>
    <lineage>
        <taxon>Bacteria</taxon>
        <taxon>Pseudomonadati</taxon>
        <taxon>Pseudomonadota</taxon>
        <taxon>Alphaproteobacteria</taxon>
        <taxon>Sphingomonadales</taxon>
        <taxon>Sphingomonadaceae</taxon>
        <taxon>Allosphingosinicella</taxon>
    </lineage>
</organism>
<dbReference type="Proteomes" id="UP000594873">
    <property type="component" value="Chromosome"/>
</dbReference>
<keyword evidence="1" id="KW-0732">Signal</keyword>
<reference evidence="3 4" key="1">
    <citation type="submission" date="2020-11" db="EMBL/GenBank/DDBJ databases">
        <title>Genome seq and assembly of Sphingosinicella sp.</title>
        <authorList>
            <person name="Chhetri G."/>
        </authorList>
    </citation>
    <scope>NUCLEOTIDE SEQUENCE [LARGE SCALE GENOMIC DNA]</scope>
    <source>
        <strain evidence="3 4">UDD2</strain>
    </source>
</reference>
<dbReference type="PROSITE" id="PS51257">
    <property type="entry name" value="PROKAR_LIPOPROTEIN"/>
    <property type="match status" value="1"/>
</dbReference>
<keyword evidence="4" id="KW-1185">Reference proteome</keyword>